<dbReference type="AlphaFoldDB" id="G0ANY9"/>
<geneLocation type="plasmid" evidence="1 2">
    <name>lp17</name>
</geneLocation>
<gene>
    <name evidence="1" type="ordered locus">BbiDN127_D0013</name>
</gene>
<keyword evidence="2" id="KW-1185">Reference proteome</keyword>
<dbReference type="Proteomes" id="UP000001634">
    <property type="component" value="Plasmid lp17"/>
</dbReference>
<name>G0ANY9_BORBD</name>
<dbReference type="KEGG" id="bbs:BbiDN127_D0013"/>
<protein>
    <submittedName>
        <fullName evidence="1">Uncharacterized protein</fullName>
    </submittedName>
</protein>
<accession>G0ANY9</accession>
<dbReference type="HOGENOM" id="CLU_3285800_0_0_12"/>
<proteinExistence type="predicted"/>
<sequence>MAASKELGGGGRALVDVYRYCSARKAIIELSYISLKVKLF</sequence>
<reference key="1">
    <citation type="submission" date="2011-06" db="EMBL/GenBank/DDBJ databases">
        <authorList>
            <person name="Mongodin E.F."/>
            <person name="Casjens S.R."/>
            <person name="Fraser-Liggett C.M."/>
            <person name="Qiu W.-G."/>
            <person name="Dunn J.J."/>
            <person name="Luft B.J."/>
            <person name="Schutzer S.E."/>
        </authorList>
    </citation>
    <scope>NUCLEOTIDE SEQUENCE</scope>
    <source>
        <strain>DN127</strain>
    </source>
</reference>
<dbReference type="EMBL" id="CP002756">
    <property type="protein sequence ID" value="AEL19415.1"/>
    <property type="molecule type" value="Genomic_DNA"/>
</dbReference>
<evidence type="ECO:0000313" key="1">
    <source>
        <dbReference type="EMBL" id="AEL19415.1"/>
    </source>
</evidence>
<organism evidence="1 2">
    <name type="scientific">Borrelia bissettiae (strain DSM 17990 / CIP 109136 / DN127)</name>
    <name type="common">Borreliella bissettiae</name>
    <dbReference type="NCBI Taxonomy" id="521010"/>
    <lineage>
        <taxon>Bacteria</taxon>
        <taxon>Pseudomonadati</taxon>
        <taxon>Spirochaetota</taxon>
        <taxon>Spirochaetia</taxon>
        <taxon>Spirochaetales</taxon>
        <taxon>Borreliaceae</taxon>
        <taxon>Borreliella</taxon>
    </lineage>
</organism>
<keyword evidence="1" id="KW-0614">Plasmid</keyword>
<reference evidence="1 2" key="2">
    <citation type="journal article" date="2012" name="J. Bacteriol.">
        <title>Whole-Genome Sequences of Borrelia bissettii, Borrelia valaisiana, and Borrelia spielmanii.</title>
        <authorList>
            <person name="Schutzer S.E."/>
            <person name="Fraser-Liggett C.M."/>
            <person name="Qiu W.G."/>
            <person name="Kraiczy P."/>
            <person name="Mongodin E.F."/>
            <person name="Dunn J.J."/>
            <person name="Luft B.J."/>
            <person name="Casjens S.R."/>
        </authorList>
    </citation>
    <scope>NUCLEOTIDE SEQUENCE [LARGE SCALE GENOMIC DNA]</scope>
    <source>
        <strain evidence="1 2">DN127</strain>
    </source>
</reference>
<evidence type="ECO:0000313" key="2">
    <source>
        <dbReference type="Proteomes" id="UP000001634"/>
    </source>
</evidence>